<keyword evidence="12" id="KW-0812">Transmembrane</keyword>
<comment type="similarity">
    <text evidence="4 11">Belongs to the 1-acyl-sn-glycerol-3-phosphate acyltransferase family.</text>
</comment>
<evidence type="ECO:0000256" key="6">
    <source>
        <dbReference type="ARBA" id="ARBA00016139"/>
    </source>
</evidence>
<dbReference type="RefSeq" id="WP_370565549.1">
    <property type="nucleotide sequence ID" value="NZ_JBFWIB010000018.1"/>
</dbReference>
<organism evidence="14 15">
    <name type="scientific">Luteimonas salinilitoris</name>
    <dbReference type="NCBI Taxonomy" id="3237697"/>
    <lineage>
        <taxon>Bacteria</taxon>
        <taxon>Pseudomonadati</taxon>
        <taxon>Pseudomonadota</taxon>
        <taxon>Gammaproteobacteria</taxon>
        <taxon>Lysobacterales</taxon>
        <taxon>Lysobacteraceae</taxon>
        <taxon>Luteimonas</taxon>
    </lineage>
</organism>
<keyword evidence="11" id="KW-0594">Phospholipid biosynthesis</keyword>
<comment type="pathway">
    <text evidence="3">Lipid metabolism.</text>
</comment>
<name>A0ABV4HPR1_9GAMM</name>
<reference evidence="14 15" key="1">
    <citation type="submission" date="2024-07" db="EMBL/GenBank/DDBJ databases">
        <title>Luteimonas salilacus sp. nov., isolated from the shore soil of Salt Lake in Tibet of China.</title>
        <authorList>
            <person name="Zhang X."/>
            <person name="Li A."/>
        </authorList>
    </citation>
    <scope>NUCLEOTIDE SEQUENCE [LARGE SCALE GENOMIC DNA]</scope>
    <source>
        <strain evidence="14 15">B3-2-R+30</strain>
    </source>
</reference>
<evidence type="ECO:0000256" key="2">
    <source>
        <dbReference type="ARBA" id="ARBA00004728"/>
    </source>
</evidence>
<comment type="domain">
    <text evidence="11">The HXXXXD motif is essential for acyltransferase activity and may constitute the binding site for the phosphate moiety of the glycerol-3-phosphate.</text>
</comment>
<evidence type="ECO:0000256" key="10">
    <source>
        <dbReference type="ARBA" id="ARBA00023315"/>
    </source>
</evidence>
<evidence type="ECO:0000256" key="5">
    <source>
        <dbReference type="ARBA" id="ARBA00013211"/>
    </source>
</evidence>
<evidence type="ECO:0000313" key="14">
    <source>
        <dbReference type="EMBL" id="MEZ0474731.1"/>
    </source>
</evidence>
<dbReference type="EMBL" id="JBFWIC010000009">
    <property type="protein sequence ID" value="MEZ0474731.1"/>
    <property type="molecule type" value="Genomic_DNA"/>
</dbReference>
<evidence type="ECO:0000256" key="3">
    <source>
        <dbReference type="ARBA" id="ARBA00005189"/>
    </source>
</evidence>
<keyword evidence="12" id="KW-1133">Transmembrane helix</keyword>
<gene>
    <name evidence="14" type="ORF">AB6713_08880</name>
</gene>
<evidence type="ECO:0000256" key="11">
    <source>
        <dbReference type="RuleBase" id="RU361267"/>
    </source>
</evidence>
<dbReference type="NCBIfam" id="TIGR00530">
    <property type="entry name" value="AGP_acyltrn"/>
    <property type="match status" value="1"/>
</dbReference>
<keyword evidence="10 11" id="KW-0012">Acyltransferase</keyword>
<keyword evidence="7 11" id="KW-0444">Lipid biosynthesis</keyword>
<comment type="catalytic activity">
    <reaction evidence="1 11">
        <text>a 1-acyl-sn-glycero-3-phosphate + an acyl-CoA = a 1,2-diacyl-sn-glycero-3-phosphate + CoA</text>
        <dbReference type="Rhea" id="RHEA:19709"/>
        <dbReference type="ChEBI" id="CHEBI:57287"/>
        <dbReference type="ChEBI" id="CHEBI:57970"/>
        <dbReference type="ChEBI" id="CHEBI:58342"/>
        <dbReference type="ChEBI" id="CHEBI:58608"/>
        <dbReference type="EC" id="2.3.1.51"/>
    </reaction>
</comment>
<evidence type="ECO:0000259" key="13">
    <source>
        <dbReference type="SMART" id="SM00563"/>
    </source>
</evidence>
<keyword evidence="9 11" id="KW-0443">Lipid metabolism</keyword>
<dbReference type="PANTHER" id="PTHR10434:SF64">
    <property type="entry name" value="1-ACYL-SN-GLYCEROL-3-PHOSPHATE ACYLTRANSFERASE-RELATED"/>
    <property type="match status" value="1"/>
</dbReference>
<dbReference type="InterPro" id="IPR004552">
    <property type="entry name" value="AGP_acyltrans"/>
</dbReference>
<sequence>MQPASLWRWLWTAFNLLQFGFTLLWTAGLISVALLLHALSGGDRRLPLRMAARCWAPGLLGGAGARLEVEGLERVDWSRPHVLVANHQSVIDICALFRAVPVPLHFLLKQEMDRVPFVGWYAKAMGMVFIRRDNRRAATASLRRAATLVRGGAILCIFPEGTRSRDGSVAAFKPGAFQVAIDAGAQVLPVALEGTGAVLPPDGFFRVRPGRIRVRFGAPLPLATDVGPLDRSALAAQARSAVLGLLR</sequence>
<proteinExistence type="inferred from homology"/>
<dbReference type="GO" id="GO:0016746">
    <property type="term" value="F:acyltransferase activity"/>
    <property type="evidence" value="ECO:0007669"/>
    <property type="project" value="UniProtKB-KW"/>
</dbReference>
<keyword evidence="12" id="KW-0472">Membrane</keyword>
<dbReference type="EC" id="2.3.1.51" evidence="5 11"/>
<evidence type="ECO:0000256" key="7">
    <source>
        <dbReference type="ARBA" id="ARBA00022516"/>
    </source>
</evidence>
<dbReference type="Pfam" id="PF01553">
    <property type="entry name" value="Acyltransferase"/>
    <property type="match status" value="1"/>
</dbReference>
<evidence type="ECO:0000256" key="12">
    <source>
        <dbReference type="SAM" id="Phobius"/>
    </source>
</evidence>
<feature type="domain" description="Phospholipid/glycerol acyltransferase" evidence="13">
    <location>
        <begin position="81"/>
        <end position="195"/>
    </location>
</feature>
<dbReference type="InterPro" id="IPR002123">
    <property type="entry name" value="Plipid/glycerol_acylTrfase"/>
</dbReference>
<keyword evidence="11" id="KW-1208">Phospholipid metabolism</keyword>
<accession>A0ABV4HPR1</accession>
<evidence type="ECO:0000256" key="8">
    <source>
        <dbReference type="ARBA" id="ARBA00022679"/>
    </source>
</evidence>
<keyword evidence="8 11" id="KW-0808">Transferase</keyword>
<protein>
    <recommendedName>
        <fullName evidence="6 11">1-acyl-sn-glycerol-3-phosphate acyltransferase</fullName>
        <ecNumber evidence="5 11">2.3.1.51</ecNumber>
    </recommendedName>
</protein>
<evidence type="ECO:0000256" key="9">
    <source>
        <dbReference type="ARBA" id="ARBA00023098"/>
    </source>
</evidence>
<dbReference type="PANTHER" id="PTHR10434">
    <property type="entry name" value="1-ACYL-SN-GLYCEROL-3-PHOSPHATE ACYLTRANSFERASE"/>
    <property type="match status" value="1"/>
</dbReference>
<dbReference type="Proteomes" id="UP001566331">
    <property type="component" value="Unassembled WGS sequence"/>
</dbReference>
<evidence type="ECO:0000256" key="4">
    <source>
        <dbReference type="ARBA" id="ARBA00008655"/>
    </source>
</evidence>
<dbReference type="SMART" id="SM00563">
    <property type="entry name" value="PlsC"/>
    <property type="match status" value="1"/>
</dbReference>
<comment type="pathway">
    <text evidence="2">Phospholipid metabolism; CDP-diacylglycerol biosynthesis; CDP-diacylglycerol from sn-glycerol 3-phosphate: step 2/3.</text>
</comment>
<dbReference type="CDD" id="cd07989">
    <property type="entry name" value="LPLAT_AGPAT-like"/>
    <property type="match status" value="1"/>
</dbReference>
<dbReference type="SUPFAM" id="SSF69593">
    <property type="entry name" value="Glycerol-3-phosphate (1)-acyltransferase"/>
    <property type="match status" value="1"/>
</dbReference>
<feature type="transmembrane region" description="Helical" evidence="12">
    <location>
        <begin position="16"/>
        <end position="39"/>
    </location>
</feature>
<evidence type="ECO:0000313" key="15">
    <source>
        <dbReference type="Proteomes" id="UP001566331"/>
    </source>
</evidence>
<comment type="caution">
    <text evidence="14">The sequence shown here is derived from an EMBL/GenBank/DDBJ whole genome shotgun (WGS) entry which is preliminary data.</text>
</comment>
<keyword evidence="15" id="KW-1185">Reference proteome</keyword>
<evidence type="ECO:0000256" key="1">
    <source>
        <dbReference type="ARBA" id="ARBA00001141"/>
    </source>
</evidence>